<gene>
    <name evidence="1" type="ORF">LOC71_22450</name>
</gene>
<reference evidence="1" key="1">
    <citation type="submission" date="2021-11" db="EMBL/GenBank/DDBJ databases">
        <title>Genome sequence.</title>
        <authorList>
            <person name="Sun Q."/>
        </authorList>
    </citation>
    <scope>NUCLEOTIDE SEQUENCE</scope>
    <source>
        <strain evidence="1">JC740</strain>
    </source>
</reference>
<proteinExistence type="predicted"/>
<protein>
    <submittedName>
        <fullName evidence="1">Uncharacterized protein</fullName>
    </submittedName>
</protein>
<evidence type="ECO:0000313" key="2">
    <source>
        <dbReference type="Proteomes" id="UP001430306"/>
    </source>
</evidence>
<name>A0ABS8NN97_9BACT</name>
<sequence>MSRIQQMAESVLPPSWFVRVRASSQRWMIHCPQCHREQSVWDVGGIRFGAASVGKRIAAHCETCGMVNAKLVYREDAE</sequence>
<accession>A0ABS8NN97</accession>
<dbReference type="RefSeq" id="WP_230276703.1">
    <property type="nucleotide sequence ID" value="NZ_JAJKFW010000063.1"/>
</dbReference>
<evidence type="ECO:0000313" key="1">
    <source>
        <dbReference type="EMBL" id="MCC9645048.1"/>
    </source>
</evidence>
<dbReference type="EMBL" id="JAJKFW010000063">
    <property type="protein sequence ID" value="MCC9645048.1"/>
    <property type="molecule type" value="Genomic_DNA"/>
</dbReference>
<keyword evidence="2" id="KW-1185">Reference proteome</keyword>
<organism evidence="1 2">
    <name type="scientific">Rhodopirellula halodulae</name>
    <dbReference type="NCBI Taxonomy" id="2894198"/>
    <lineage>
        <taxon>Bacteria</taxon>
        <taxon>Pseudomonadati</taxon>
        <taxon>Planctomycetota</taxon>
        <taxon>Planctomycetia</taxon>
        <taxon>Pirellulales</taxon>
        <taxon>Pirellulaceae</taxon>
        <taxon>Rhodopirellula</taxon>
    </lineage>
</organism>
<dbReference type="Proteomes" id="UP001430306">
    <property type="component" value="Unassembled WGS sequence"/>
</dbReference>
<comment type="caution">
    <text evidence="1">The sequence shown here is derived from an EMBL/GenBank/DDBJ whole genome shotgun (WGS) entry which is preliminary data.</text>
</comment>